<dbReference type="Proteomes" id="UP000241507">
    <property type="component" value="Chromosome"/>
</dbReference>
<dbReference type="RefSeq" id="WP_107011725.1">
    <property type="nucleotide sequence ID" value="NZ_CP028136.1"/>
</dbReference>
<keyword evidence="3" id="KW-1185">Reference proteome</keyword>
<reference evidence="3" key="1">
    <citation type="submission" date="2018-03" db="EMBL/GenBank/DDBJ databases">
        <title>Gramella fulva sp. nov., isolated from a dry surface of tidal flat.</title>
        <authorList>
            <person name="Hwang S.H."/>
            <person name="Hwang W.M."/>
            <person name="Kang K."/>
            <person name="Ahn T.-Y."/>
        </authorList>
    </citation>
    <scope>NUCLEOTIDE SEQUENCE [LARGE SCALE GENOMIC DNA]</scope>
    <source>
        <strain evidence="3">SH35</strain>
    </source>
</reference>
<protein>
    <recommendedName>
        <fullName evidence="4">Adhesin domain-containing protein</fullName>
    </recommendedName>
</protein>
<name>A0A2R3Z3U6_9FLAO</name>
<gene>
    <name evidence="2" type="ORF">C7S20_06495</name>
</gene>
<feature type="signal peptide" evidence="1">
    <location>
        <begin position="1"/>
        <end position="18"/>
    </location>
</feature>
<sequence>MKKFFFIFLLFLGNAAIAQRNTQEKLDASNISSIRIESDEVFLVSVKTAPVSEISIRTHSEGEYFDNILLNSKVINGELVLSSEYPEILSGGYDKLSAHKVFSLEIEMEIPENMELNVTSNIASLVAEGNFKAVYANLKQGYCHLLDFSGAAAVNTYDGDILVKTNTGTIEASSRHGKVETPDFLAGRNLLKLTSIDGNIKVLMN</sequence>
<evidence type="ECO:0000256" key="1">
    <source>
        <dbReference type="SAM" id="SignalP"/>
    </source>
</evidence>
<keyword evidence="1" id="KW-0732">Signal</keyword>
<feature type="chain" id="PRO_5015344407" description="Adhesin domain-containing protein" evidence="1">
    <location>
        <begin position="19"/>
        <end position="205"/>
    </location>
</feature>
<dbReference type="OrthoDB" id="1144071at2"/>
<evidence type="ECO:0000313" key="3">
    <source>
        <dbReference type="Proteomes" id="UP000241507"/>
    </source>
</evidence>
<dbReference type="EMBL" id="CP028136">
    <property type="protein sequence ID" value="AVR44947.1"/>
    <property type="molecule type" value="Genomic_DNA"/>
</dbReference>
<organism evidence="2 3">
    <name type="scientific">Christiangramia fulva</name>
    <dbReference type="NCBI Taxonomy" id="2126553"/>
    <lineage>
        <taxon>Bacteria</taxon>
        <taxon>Pseudomonadati</taxon>
        <taxon>Bacteroidota</taxon>
        <taxon>Flavobacteriia</taxon>
        <taxon>Flavobacteriales</taxon>
        <taxon>Flavobacteriaceae</taxon>
        <taxon>Christiangramia</taxon>
    </lineage>
</organism>
<proteinExistence type="predicted"/>
<evidence type="ECO:0008006" key="4">
    <source>
        <dbReference type="Google" id="ProtNLM"/>
    </source>
</evidence>
<evidence type="ECO:0000313" key="2">
    <source>
        <dbReference type="EMBL" id="AVR44947.1"/>
    </source>
</evidence>
<accession>A0A2R3Z3U6</accession>
<dbReference type="AlphaFoldDB" id="A0A2R3Z3U6"/>
<dbReference type="KEGG" id="grs:C7S20_06495"/>